<dbReference type="PROSITE" id="PS51677">
    <property type="entry name" value="NODB"/>
    <property type="match status" value="1"/>
</dbReference>
<feature type="domain" description="NodB homology" evidence="1">
    <location>
        <begin position="1"/>
        <end position="99"/>
    </location>
</feature>
<name>A0ABP5TVA4_9ACTN</name>
<dbReference type="InterPro" id="IPR011330">
    <property type="entry name" value="Glyco_hydro/deAcase_b/a-brl"/>
</dbReference>
<comment type="caution">
    <text evidence="2">The sequence shown here is derived from an EMBL/GenBank/DDBJ whole genome shotgun (WGS) entry which is preliminary data.</text>
</comment>
<evidence type="ECO:0000313" key="2">
    <source>
        <dbReference type="EMBL" id="GAA2362671.1"/>
    </source>
</evidence>
<keyword evidence="3" id="KW-1185">Reference proteome</keyword>
<accession>A0ABP5TVA4</accession>
<dbReference type="SUPFAM" id="SSF88713">
    <property type="entry name" value="Glycoside hydrolase/deacetylase"/>
    <property type="match status" value="1"/>
</dbReference>
<reference evidence="3" key="1">
    <citation type="journal article" date="2019" name="Int. J. Syst. Evol. Microbiol.">
        <title>The Global Catalogue of Microorganisms (GCM) 10K type strain sequencing project: providing services to taxonomists for standard genome sequencing and annotation.</title>
        <authorList>
            <consortium name="The Broad Institute Genomics Platform"/>
            <consortium name="The Broad Institute Genome Sequencing Center for Infectious Disease"/>
            <person name="Wu L."/>
            <person name="Ma J."/>
        </authorList>
    </citation>
    <scope>NUCLEOTIDE SEQUENCE [LARGE SCALE GENOMIC DNA]</scope>
    <source>
        <strain evidence="3">JCM 3272</strain>
    </source>
</reference>
<dbReference type="Pfam" id="PF01522">
    <property type="entry name" value="Polysacc_deac_1"/>
    <property type="match status" value="1"/>
</dbReference>
<dbReference type="InterPro" id="IPR002509">
    <property type="entry name" value="NODB_dom"/>
</dbReference>
<evidence type="ECO:0000313" key="3">
    <source>
        <dbReference type="Proteomes" id="UP001501444"/>
    </source>
</evidence>
<proteinExistence type="predicted"/>
<dbReference type="EMBL" id="BAAARV010000056">
    <property type="protein sequence ID" value="GAA2362671.1"/>
    <property type="molecule type" value="Genomic_DNA"/>
</dbReference>
<dbReference type="Gene3D" id="3.20.20.370">
    <property type="entry name" value="Glycoside hydrolase/deacetylase"/>
    <property type="match status" value="1"/>
</dbReference>
<gene>
    <name evidence="2" type="ORF">GCM10010170_058940</name>
</gene>
<dbReference type="CDD" id="cd10917">
    <property type="entry name" value="CE4_NodB_like_6s_7s"/>
    <property type="match status" value="1"/>
</dbReference>
<evidence type="ECO:0000259" key="1">
    <source>
        <dbReference type="PROSITE" id="PS51677"/>
    </source>
</evidence>
<organism evidence="2 3">
    <name type="scientific">Dactylosporangium salmoneum</name>
    <dbReference type="NCBI Taxonomy" id="53361"/>
    <lineage>
        <taxon>Bacteria</taxon>
        <taxon>Bacillati</taxon>
        <taxon>Actinomycetota</taxon>
        <taxon>Actinomycetes</taxon>
        <taxon>Micromonosporales</taxon>
        <taxon>Micromonosporaceae</taxon>
        <taxon>Dactylosporangium</taxon>
    </lineage>
</organism>
<protein>
    <recommendedName>
        <fullName evidence="1">NodB homology domain-containing protein</fullName>
    </recommendedName>
</protein>
<sequence>MIEAHTITHTKLSGLSYDAQRREICGSADRLGELYGRRPVLFRPPFGEKDTTTLRAVRDCGMKAAIILMHFRDQFVEDFIAALQGIKRAGLTPARLEDY</sequence>
<dbReference type="Proteomes" id="UP001501444">
    <property type="component" value="Unassembled WGS sequence"/>
</dbReference>